<feature type="chain" id="PRO_5039912265" evidence="5">
    <location>
        <begin position="24"/>
        <end position="622"/>
    </location>
</feature>
<dbReference type="Proteomes" id="UP001107558">
    <property type="component" value="Chromosome 2"/>
</dbReference>
<dbReference type="SMART" id="SM00369">
    <property type="entry name" value="LRR_TYP"/>
    <property type="match status" value="9"/>
</dbReference>
<dbReference type="InterPro" id="IPR050541">
    <property type="entry name" value="LRR_TM_domain-containing"/>
</dbReference>
<dbReference type="PROSITE" id="PS51450">
    <property type="entry name" value="LRR"/>
    <property type="match status" value="4"/>
</dbReference>
<dbReference type="InterPro" id="IPR003591">
    <property type="entry name" value="Leu-rich_rpt_typical-subtyp"/>
</dbReference>
<dbReference type="InterPro" id="IPR032675">
    <property type="entry name" value="LRR_dom_sf"/>
</dbReference>
<keyword evidence="7" id="KW-1185">Reference proteome</keyword>
<dbReference type="Gene3D" id="3.80.10.10">
    <property type="entry name" value="Ribonuclease Inhibitor"/>
    <property type="match status" value="3"/>
</dbReference>
<dbReference type="Pfam" id="PF00560">
    <property type="entry name" value="LRR_1"/>
    <property type="match status" value="1"/>
</dbReference>
<evidence type="ECO:0000313" key="7">
    <source>
        <dbReference type="Proteomes" id="UP001107558"/>
    </source>
</evidence>
<dbReference type="SUPFAM" id="SSF52058">
    <property type="entry name" value="L domain-like"/>
    <property type="match status" value="2"/>
</dbReference>
<evidence type="ECO:0000256" key="3">
    <source>
        <dbReference type="ARBA" id="ARBA00022737"/>
    </source>
</evidence>
<evidence type="ECO:0000256" key="2">
    <source>
        <dbReference type="ARBA" id="ARBA00022729"/>
    </source>
</evidence>
<dbReference type="PANTHER" id="PTHR24369">
    <property type="entry name" value="ANTIGEN BSP, PUTATIVE-RELATED"/>
    <property type="match status" value="1"/>
</dbReference>
<dbReference type="AlphaFoldDB" id="A0A9J6BYL0"/>
<dbReference type="InterPro" id="IPR001611">
    <property type="entry name" value="Leu-rich_rpt"/>
</dbReference>
<evidence type="ECO:0000313" key="6">
    <source>
        <dbReference type="EMBL" id="KAG5675073.1"/>
    </source>
</evidence>
<comment type="caution">
    <text evidence="6">The sequence shown here is derived from an EMBL/GenBank/DDBJ whole genome shotgun (WGS) entry which is preliminary data.</text>
</comment>
<dbReference type="SMART" id="SM00364">
    <property type="entry name" value="LRR_BAC"/>
    <property type="match status" value="5"/>
</dbReference>
<evidence type="ECO:0000256" key="5">
    <source>
        <dbReference type="SAM" id="SignalP"/>
    </source>
</evidence>
<accession>A0A9J6BYL0</accession>
<reference evidence="6" key="1">
    <citation type="submission" date="2021-03" db="EMBL/GenBank/DDBJ databases">
        <title>Chromosome level genome of the anhydrobiotic midge Polypedilum vanderplanki.</title>
        <authorList>
            <person name="Yoshida Y."/>
            <person name="Kikawada T."/>
            <person name="Gusev O."/>
        </authorList>
    </citation>
    <scope>NUCLEOTIDE SEQUENCE</scope>
    <source>
        <strain evidence="6">NIAS01</strain>
        <tissue evidence="6">Whole body or cell culture</tissue>
    </source>
</reference>
<dbReference type="OrthoDB" id="1600340at2759"/>
<sequence>MLKQKNKIIVFLSLLIIVAVTNASDICSICRCLNYESNDLLISCKNTKTKSVKIDFDNIEWPRNDDVTIKVFFNNISVNLLPKIAGDKKVTQINLDDNSIRTVEQDPFEYFQNLESISIANNRITDLPKNFLKSQTKLKQLTLSNNSLSFIDFNIITHLTELREINFSNNLFSKLSAEFLEAACNIEIMVFENNKIYAIDNAYDKIDYKLRKIYLAYNQFTVITVSMFEKLINLEYIDMSHNAIQAIDDNSFSTLTQLKLLDLSYNNLKRVVMKLPDSVELLAINNNHLITWPLLNTPVNLAELEIQDNNLEFIFPKDTELLNLKKLDVSKNNINSLPDTQFLSLEYLDLSNNFLNEVPQNLHLITPLLKDIILDGNQISKIEFTEKTTLGSISLSNLSFLEKIEAGSFSNLLGTRVTKDGSETCVNIKISNNENLIEIDENTFDGVRLCYLDLSYNQLTSIPQNLTDWEKIDYGFDLQGNPLQCICENEWMLSRLLKILYENEDFQYYLMELRCQSPEEFKNKRLVKFLDHDHPFCNLDIAKEKIQMGNIGGGFLSDISSSSASGTNFDLKPFSPGFIIIVSLCAIILVLMIIVGVKWQRDQNRKFQRRNRLYYDDYEYYN</sequence>
<dbReference type="Pfam" id="PF13855">
    <property type="entry name" value="LRR_8"/>
    <property type="match status" value="3"/>
</dbReference>
<dbReference type="GO" id="GO:0005886">
    <property type="term" value="C:plasma membrane"/>
    <property type="evidence" value="ECO:0007669"/>
    <property type="project" value="TreeGrafter"/>
</dbReference>
<feature type="transmembrane region" description="Helical" evidence="4">
    <location>
        <begin position="577"/>
        <end position="599"/>
    </location>
</feature>
<dbReference type="PANTHER" id="PTHR24369:SF210">
    <property type="entry name" value="CHAOPTIN-RELATED"/>
    <property type="match status" value="1"/>
</dbReference>
<evidence type="ECO:0000256" key="4">
    <source>
        <dbReference type="SAM" id="Phobius"/>
    </source>
</evidence>
<name>A0A9J6BYL0_POLVA</name>
<protein>
    <submittedName>
        <fullName evidence="6">Uncharacterized protein</fullName>
    </submittedName>
</protein>
<gene>
    <name evidence="6" type="ORF">PVAND_005008</name>
</gene>
<dbReference type="EMBL" id="JADBJN010000002">
    <property type="protein sequence ID" value="KAG5675073.1"/>
    <property type="molecule type" value="Genomic_DNA"/>
</dbReference>
<feature type="signal peptide" evidence="5">
    <location>
        <begin position="1"/>
        <end position="23"/>
    </location>
</feature>
<keyword evidence="3" id="KW-0677">Repeat</keyword>
<keyword evidence="1" id="KW-0433">Leucine-rich repeat</keyword>
<organism evidence="6 7">
    <name type="scientific">Polypedilum vanderplanki</name>
    <name type="common">Sleeping chironomid midge</name>
    <dbReference type="NCBI Taxonomy" id="319348"/>
    <lineage>
        <taxon>Eukaryota</taxon>
        <taxon>Metazoa</taxon>
        <taxon>Ecdysozoa</taxon>
        <taxon>Arthropoda</taxon>
        <taxon>Hexapoda</taxon>
        <taxon>Insecta</taxon>
        <taxon>Pterygota</taxon>
        <taxon>Neoptera</taxon>
        <taxon>Endopterygota</taxon>
        <taxon>Diptera</taxon>
        <taxon>Nematocera</taxon>
        <taxon>Chironomoidea</taxon>
        <taxon>Chironomidae</taxon>
        <taxon>Chironominae</taxon>
        <taxon>Polypedilum</taxon>
        <taxon>Polypedilum</taxon>
    </lineage>
</organism>
<evidence type="ECO:0000256" key="1">
    <source>
        <dbReference type="ARBA" id="ARBA00022614"/>
    </source>
</evidence>
<dbReference type="SMART" id="SM00365">
    <property type="entry name" value="LRR_SD22"/>
    <property type="match status" value="6"/>
</dbReference>
<keyword evidence="4" id="KW-0472">Membrane</keyword>
<keyword evidence="4" id="KW-1133">Transmembrane helix</keyword>
<keyword evidence="4" id="KW-0812">Transmembrane</keyword>
<keyword evidence="2 5" id="KW-0732">Signal</keyword>
<proteinExistence type="predicted"/>